<sequence length="36" mass="3686">MLHGVSSLCGVAVFCRKNQKRGEGTSPVSPLGSGII</sequence>
<dbReference type="AlphaFoldDB" id="A8S6C1"/>
<accession>A8S6C1</accession>
<comment type="caution">
    <text evidence="1">The sequence shown here is derived from an EMBL/GenBank/DDBJ whole genome shotgun (WGS) entry which is preliminary data.</text>
</comment>
<protein>
    <submittedName>
        <fullName evidence="1">Uncharacterized protein</fullName>
    </submittedName>
</protein>
<dbReference type="EMBL" id="ABED02000012">
    <property type="protein sequence ID" value="EDP23029.1"/>
    <property type="molecule type" value="Genomic_DNA"/>
</dbReference>
<gene>
    <name evidence="1" type="ORF">FAEPRAM212_00143</name>
</gene>
<organism evidence="1 2">
    <name type="scientific">Faecalibacterium prausnitzii M21/2</name>
    <dbReference type="NCBI Taxonomy" id="411485"/>
    <lineage>
        <taxon>Bacteria</taxon>
        <taxon>Bacillati</taxon>
        <taxon>Bacillota</taxon>
        <taxon>Clostridia</taxon>
        <taxon>Eubacteriales</taxon>
        <taxon>Oscillospiraceae</taxon>
        <taxon>Faecalibacterium</taxon>
    </lineage>
</organism>
<reference evidence="1 2" key="2">
    <citation type="submission" date="2007-09" db="EMBL/GenBank/DDBJ databases">
        <authorList>
            <person name="Fulton L."/>
            <person name="Clifton S."/>
            <person name="Fulton B."/>
            <person name="Xu J."/>
            <person name="Minx P."/>
            <person name="Pepin K.H."/>
            <person name="Johnson M."/>
            <person name="Thiruvilangam P."/>
            <person name="Bhonagiri V."/>
            <person name="Nash W.E."/>
            <person name="Mardis E.R."/>
            <person name="Wilson R.K."/>
        </authorList>
    </citation>
    <scope>NUCLEOTIDE SEQUENCE [LARGE SCALE GENOMIC DNA]</scope>
    <source>
        <strain evidence="1 2">M21/2</strain>
    </source>
</reference>
<evidence type="ECO:0000313" key="2">
    <source>
        <dbReference type="Proteomes" id="UP000005945"/>
    </source>
</evidence>
<dbReference type="Proteomes" id="UP000005945">
    <property type="component" value="Unassembled WGS sequence"/>
</dbReference>
<dbReference type="HOGENOM" id="CLU_3356272_0_0_9"/>
<proteinExistence type="predicted"/>
<evidence type="ECO:0000313" key="1">
    <source>
        <dbReference type="EMBL" id="EDP23029.1"/>
    </source>
</evidence>
<name>A8S6C1_9FIRM</name>
<reference evidence="1 2" key="1">
    <citation type="submission" date="2007-09" db="EMBL/GenBank/DDBJ databases">
        <title>Draft genome sequence of Faecalibacterium prausnitzii M21/2.</title>
        <authorList>
            <person name="Sudarsanam P."/>
            <person name="Ley R."/>
            <person name="Guruge J."/>
            <person name="Turnbaugh P.J."/>
            <person name="Mahowald M."/>
            <person name="Liep D."/>
            <person name="Gordon J."/>
        </authorList>
    </citation>
    <scope>NUCLEOTIDE SEQUENCE [LARGE SCALE GENOMIC DNA]</scope>
    <source>
        <strain evidence="1 2">M21/2</strain>
    </source>
</reference>